<evidence type="ECO:0000313" key="3">
    <source>
        <dbReference type="Proteomes" id="UP000052230"/>
    </source>
</evidence>
<evidence type="ECO:0000256" key="1">
    <source>
        <dbReference type="SAM" id="MobiDB-lite"/>
    </source>
</evidence>
<dbReference type="Proteomes" id="UP000052230">
    <property type="component" value="Unassembled WGS sequence"/>
</dbReference>
<keyword evidence="3" id="KW-1185">Reference proteome</keyword>
<feature type="region of interest" description="Disordered" evidence="1">
    <location>
        <begin position="88"/>
        <end position="110"/>
    </location>
</feature>
<dbReference type="EMBL" id="CCXZ01000166">
    <property type="protein sequence ID" value="CEG17798.1"/>
    <property type="molecule type" value="Genomic_DNA"/>
</dbReference>
<dbReference type="AlphaFoldDB" id="A0A0U5FNI7"/>
<comment type="caution">
    <text evidence="2">The sequence shown here is derived from an EMBL/GenBank/DDBJ whole genome shotgun (WGS) entry which is preliminary data.</text>
</comment>
<protein>
    <submittedName>
        <fullName evidence="2">Uncharacterized protein</fullName>
    </submittedName>
</protein>
<gene>
    <name evidence="2" type="ORF">XAC3562_70064</name>
</gene>
<reference evidence="2 3" key="1">
    <citation type="submission" date="2014-09" db="EMBL/GenBank/DDBJ databases">
        <authorList>
            <person name="Regsiter A."/>
        </authorList>
    </citation>
    <scope>NUCLEOTIDE SEQUENCE [LARGE SCALE GENOMIC DNA]</scope>
</reference>
<feature type="compositionally biased region" description="Basic residues" evidence="1">
    <location>
        <begin position="88"/>
        <end position="100"/>
    </location>
</feature>
<proteinExistence type="predicted"/>
<organism evidence="2 3">
    <name type="scientific">Xanthomonas citri pv. citri</name>
    <dbReference type="NCBI Taxonomy" id="611301"/>
    <lineage>
        <taxon>Bacteria</taxon>
        <taxon>Pseudomonadati</taxon>
        <taxon>Pseudomonadota</taxon>
        <taxon>Gammaproteobacteria</taxon>
        <taxon>Lysobacterales</taxon>
        <taxon>Lysobacteraceae</taxon>
        <taxon>Xanthomonas</taxon>
    </lineage>
</organism>
<accession>A0A0U5FNI7</accession>
<sequence>MFTCHEMHPLAAQEFTGLVCWVGLPDGVRGARHGANCLDDGVGTAGLRWRYRQPPDAAACHASTLAGGNVGQARLDQGLVGSVRVQSRLHRHRHRHRHPHPNPSLMGEGR</sequence>
<evidence type="ECO:0000313" key="2">
    <source>
        <dbReference type="EMBL" id="CEG17798.1"/>
    </source>
</evidence>
<name>A0A0U5FNI7_XANCI</name>